<protein>
    <submittedName>
        <fullName evidence="1">Uncharacterized protein</fullName>
    </submittedName>
</protein>
<dbReference type="EnsemblPlants" id="Solyc12g040875.1.1">
    <property type="protein sequence ID" value="Solyc12g040875.1.1"/>
    <property type="gene ID" value="Solyc12g040875.1"/>
</dbReference>
<dbReference type="Gramene" id="Solyc12g040875.1.1">
    <property type="protein sequence ID" value="Solyc12g040875.1.1"/>
    <property type="gene ID" value="Solyc12g040875.1"/>
</dbReference>
<organism evidence="1">
    <name type="scientific">Solanum lycopersicum</name>
    <name type="common">Tomato</name>
    <name type="synonym">Lycopersicon esculentum</name>
    <dbReference type="NCBI Taxonomy" id="4081"/>
    <lineage>
        <taxon>Eukaryota</taxon>
        <taxon>Viridiplantae</taxon>
        <taxon>Streptophyta</taxon>
        <taxon>Embryophyta</taxon>
        <taxon>Tracheophyta</taxon>
        <taxon>Spermatophyta</taxon>
        <taxon>Magnoliopsida</taxon>
        <taxon>eudicotyledons</taxon>
        <taxon>Gunneridae</taxon>
        <taxon>Pentapetalae</taxon>
        <taxon>asterids</taxon>
        <taxon>lamiids</taxon>
        <taxon>Solanales</taxon>
        <taxon>Solanaceae</taxon>
        <taxon>Solanoideae</taxon>
        <taxon>Solaneae</taxon>
        <taxon>Solanum</taxon>
        <taxon>Solanum subgen. Lycopersicon</taxon>
    </lineage>
</organism>
<dbReference type="AlphaFoldDB" id="A0A3Q7J934"/>
<dbReference type="OMA" id="SDVECHV"/>
<name>A0A3Q7J934_SOLLC</name>
<reference evidence="1" key="2">
    <citation type="submission" date="2019-01" db="UniProtKB">
        <authorList>
            <consortium name="EnsemblPlants"/>
        </authorList>
    </citation>
    <scope>IDENTIFICATION</scope>
    <source>
        <strain evidence="1">cv. Heinz 1706</strain>
    </source>
</reference>
<evidence type="ECO:0000313" key="1">
    <source>
        <dbReference type="EnsemblPlants" id="Solyc12g040875.1.1"/>
    </source>
</evidence>
<dbReference type="Proteomes" id="UP000004994">
    <property type="component" value="Chromosome 12"/>
</dbReference>
<dbReference type="InParanoid" id="A0A3Q7J934"/>
<keyword evidence="2" id="KW-1185">Reference proteome</keyword>
<evidence type="ECO:0000313" key="2">
    <source>
        <dbReference type="Proteomes" id="UP000004994"/>
    </source>
</evidence>
<accession>A0A3Q7J934</accession>
<reference evidence="1" key="1">
    <citation type="journal article" date="2012" name="Nature">
        <title>The tomato genome sequence provides insights into fleshy fruit evolution.</title>
        <authorList>
            <consortium name="Tomato Genome Consortium"/>
        </authorList>
    </citation>
    <scope>NUCLEOTIDE SEQUENCE [LARGE SCALE GENOMIC DNA]</scope>
    <source>
        <strain evidence="1">cv. Heinz 1706</strain>
    </source>
</reference>
<sequence>MVMPNMIAQFKSVGHVVSNEQQAQAVIWSLPNNWEHLKVNLTHNYSIKTFSDVECHVELEDECLGAAKTASNAFVAESSDSGSIDYVSRNRAAFVEFHRNQGGYT</sequence>
<proteinExistence type="predicted"/>